<comment type="similarity">
    <text evidence="1">Belongs to the protein-tyrosine phosphatase family.</text>
</comment>
<dbReference type="Gene3D" id="3.90.190.10">
    <property type="entry name" value="Protein tyrosine phosphatase superfamily"/>
    <property type="match status" value="1"/>
</dbReference>
<dbReference type="PANTHER" id="PTHR31126:SF1">
    <property type="entry name" value="TYROSINE SPECIFIC PROTEIN PHOSPHATASES DOMAIN-CONTAINING PROTEIN"/>
    <property type="match status" value="1"/>
</dbReference>
<dbReference type="PROSITE" id="PS00383">
    <property type="entry name" value="TYR_PHOSPHATASE_1"/>
    <property type="match status" value="1"/>
</dbReference>
<dbReference type="RefSeq" id="WP_124707053.1">
    <property type="nucleotide sequence ID" value="NZ_CP033972.1"/>
</dbReference>
<dbReference type="SUPFAM" id="SSF52799">
    <property type="entry name" value="(Phosphotyrosine protein) phosphatases II"/>
    <property type="match status" value="1"/>
</dbReference>
<reference evidence="2 3" key="1">
    <citation type="submission" date="2018-11" db="EMBL/GenBank/DDBJ databases">
        <title>Gordonia insulae sp. nov., isolated from an island soil.</title>
        <authorList>
            <person name="Kim Y.S."/>
            <person name="Kim S.B."/>
        </authorList>
    </citation>
    <scope>NUCLEOTIDE SEQUENCE [LARGE SCALE GENOMIC DNA]</scope>
    <source>
        <strain evidence="2 3">MMS17-SY073</strain>
    </source>
</reference>
<keyword evidence="3" id="KW-1185">Reference proteome</keyword>
<dbReference type="PANTHER" id="PTHR31126">
    <property type="entry name" value="TYROSINE-PROTEIN PHOSPHATASE"/>
    <property type="match status" value="1"/>
</dbReference>
<dbReference type="KEGG" id="gom:D7316_00705"/>
<evidence type="ECO:0000256" key="1">
    <source>
        <dbReference type="ARBA" id="ARBA00009580"/>
    </source>
</evidence>
<protein>
    <submittedName>
        <fullName evidence="2">Tyrosine-protein phosphatase</fullName>
        <ecNumber evidence="2">3.1.3.48</ecNumber>
    </submittedName>
</protein>
<dbReference type="InterPro" id="IPR016130">
    <property type="entry name" value="Tyr_Pase_AS"/>
</dbReference>
<dbReference type="InterPro" id="IPR026893">
    <property type="entry name" value="Tyr/Ser_Pase_IphP-type"/>
</dbReference>
<proteinExistence type="inferred from homology"/>
<dbReference type="EC" id="3.1.3.48" evidence="2"/>
<evidence type="ECO:0000313" key="3">
    <source>
        <dbReference type="Proteomes" id="UP000271469"/>
    </source>
</evidence>
<gene>
    <name evidence="2" type="primary">iphP_1</name>
    <name evidence="2" type="ORF">D7316_00705</name>
</gene>
<dbReference type="Proteomes" id="UP000271469">
    <property type="component" value="Chromosome"/>
</dbReference>
<dbReference type="Pfam" id="PF13350">
    <property type="entry name" value="Y_phosphatase3"/>
    <property type="match status" value="1"/>
</dbReference>
<dbReference type="GO" id="GO:0004725">
    <property type="term" value="F:protein tyrosine phosphatase activity"/>
    <property type="evidence" value="ECO:0007669"/>
    <property type="project" value="UniProtKB-EC"/>
</dbReference>
<dbReference type="AlphaFoldDB" id="A0A3G8JHP5"/>
<name>A0A3G8JHP5_9ACTN</name>
<organism evidence="2 3">
    <name type="scientific">Gordonia insulae</name>
    <dbReference type="NCBI Taxonomy" id="2420509"/>
    <lineage>
        <taxon>Bacteria</taxon>
        <taxon>Bacillati</taxon>
        <taxon>Actinomycetota</taxon>
        <taxon>Actinomycetes</taxon>
        <taxon>Mycobacteriales</taxon>
        <taxon>Gordoniaceae</taxon>
        <taxon>Gordonia</taxon>
    </lineage>
</organism>
<evidence type="ECO:0000313" key="2">
    <source>
        <dbReference type="EMBL" id="AZG44125.1"/>
    </source>
</evidence>
<dbReference type="EMBL" id="CP033972">
    <property type="protein sequence ID" value="AZG44125.1"/>
    <property type="molecule type" value="Genomic_DNA"/>
</dbReference>
<accession>A0A3G8JHP5</accession>
<dbReference type="InterPro" id="IPR029021">
    <property type="entry name" value="Prot-tyrosine_phosphatase-like"/>
</dbReference>
<dbReference type="OrthoDB" id="1188001at2"/>
<keyword evidence="2" id="KW-0378">Hydrolase</keyword>
<sequence>MSRSLGTAGRRLVCAVSALGVIVAPTVLPTMIGTATAAPSRSVVAAPAAFDLAGTDNTRTFTSYRTTDGHAINDRVIRSDNLSRITPADQRKLSDDGVTSIIDLRTQIERTLQSDRPVPGATLETYDVLGAQPPTSLVDMQSSYRAFVTDASARQAFRKTLLDIKNTAGKSEATLFHCTAGKDRTGWAAAVLLTVLGVDRATVERDYLASNTFRHANANDPLNGVNIAWLRTSFAAADQTYGSFDNYVHQGLRLTDADITGLKKALLYDPNMGWTAYTPR</sequence>